<accession>F0EH12</accession>
<dbReference type="InterPro" id="IPR017871">
    <property type="entry name" value="ABC_transporter-like_CS"/>
</dbReference>
<dbReference type="PROSITE" id="PS00211">
    <property type="entry name" value="ABC_TRANSPORTER_1"/>
    <property type="match status" value="1"/>
</dbReference>
<name>F0EH12_ENTCA</name>
<proteinExistence type="predicted"/>
<dbReference type="Proteomes" id="UP000004835">
    <property type="component" value="Unassembled WGS sequence"/>
</dbReference>
<dbReference type="Gene3D" id="3.40.50.300">
    <property type="entry name" value="P-loop containing nucleotide triphosphate hydrolases"/>
    <property type="match status" value="1"/>
</dbReference>
<dbReference type="CDD" id="cd03230">
    <property type="entry name" value="ABC_DR_subfamily_A"/>
    <property type="match status" value="1"/>
</dbReference>
<sequence length="226" mass="25550">MILVKTIESVIQLDNVSMKFKKHIIFEDLYFQCQAKEIIGIVGENGSGKSVLFKLISGFIIPDKGNISVNGINITRNNALPDKLGVLIEEPPFLEDITGFENLKLLSSIKNEISDADIFEVLKEVGLIDRKDEKVKHYSLGMKKKLGIAQAIMEKQEVILLDEPMNALDEESVEKMRSLFKKIATKGATILIASHNKEDINKLCDKVYRIKDNKLENIEFKTQIEN</sequence>
<dbReference type="PANTHER" id="PTHR43158:SF7">
    <property type="entry name" value="ABC TRANSPORTER, ATP-BINDING PROTEIN"/>
    <property type="match status" value="1"/>
</dbReference>
<dbReference type="SUPFAM" id="SSF52540">
    <property type="entry name" value="P-loop containing nucleoside triphosphate hydrolases"/>
    <property type="match status" value="1"/>
</dbReference>
<dbReference type="PROSITE" id="PS50893">
    <property type="entry name" value="ABC_TRANSPORTER_2"/>
    <property type="match status" value="1"/>
</dbReference>
<evidence type="ECO:0000256" key="1">
    <source>
        <dbReference type="ARBA" id="ARBA00022741"/>
    </source>
</evidence>
<keyword evidence="1" id="KW-0547">Nucleotide-binding</keyword>
<dbReference type="Pfam" id="PF00005">
    <property type="entry name" value="ABC_tran"/>
    <property type="match status" value="1"/>
</dbReference>
<dbReference type="InterPro" id="IPR003439">
    <property type="entry name" value="ABC_transporter-like_ATP-bd"/>
</dbReference>
<keyword evidence="2 4" id="KW-0067">ATP-binding</keyword>
<dbReference type="HOGENOM" id="CLU_000604_1_2_9"/>
<dbReference type="PANTHER" id="PTHR43158">
    <property type="entry name" value="SKFA PEPTIDE EXPORT ATP-BINDING PROTEIN SKFE"/>
    <property type="match status" value="1"/>
</dbReference>
<evidence type="ECO:0000259" key="3">
    <source>
        <dbReference type="PROSITE" id="PS50893"/>
    </source>
</evidence>
<organism evidence="4 5">
    <name type="scientific">Enterococcus casseliflavus ATCC 12755</name>
    <dbReference type="NCBI Taxonomy" id="888066"/>
    <lineage>
        <taxon>Bacteria</taxon>
        <taxon>Bacillati</taxon>
        <taxon>Bacillota</taxon>
        <taxon>Bacilli</taxon>
        <taxon>Lactobacillales</taxon>
        <taxon>Enterococcaceae</taxon>
        <taxon>Enterococcus</taxon>
    </lineage>
</organism>
<dbReference type="GO" id="GO:0005524">
    <property type="term" value="F:ATP binding"/>
    <property type="evidence" value="ECO:0007669"/>
    <property type="project" value="UniProtKB-KW"/>
</dbReference>
<feature type="domain" description="ABC transporter" evidence="3">
    <location>
        <begin position="11"/>
        <end position="226"/>
    </location>
</feature>
<reference evidence="4 5" key="1">
    <citation type="submission" date="2011-01" db="EMBL/GenBank/DDBJ databases">
        <authorList>
            <person name="Muzny D."/>
            <person name="Qin X."/>
            <person name="Deng J."/>
            <person name="Jiang H."/>
            <person name="Liu Y."/>
            <person name="Qu J."/>
            <person name="Song X.-Z."/>
            <person name="Zhang L."/>
            <person name="Thornton R."/>
            <person name="Coyle M."/>
            <person name="Francisco L."/>
            <person name="Jackson L."/>
            <person name="Javaid M."/>
            <person name="Korchina V."/>
            <person name="Kovar C."/>
            <person name="Mata R."/>
            <person name="Mathew T."/>
            <person name="Ngo R."/>
            <person name="Nguyen L."/>
            <person name="Nguyen N."/>
            <person name="Okwuonu G."/>
            <person name="Ongeri F."/>
            <person name="Pham C."/>
            <person name="Simmons D."/>
            <person name="Wilczek-Boney K."/>
            <person name="Hale W."/>
            <person name="Jakkamsetti A."/>
            <person name="Pham P."/>
            <person name="Ruth R."/>
            <person name="San Lucas F."/>
            <person name="Warren J."/>
            <person name="Zhang J."/>
            <person name="Zhao Z."/>
            <person name="Zhou C."/>
            <person name="Zhu D."/>
            <person name="Lee S."/>
            <person name="Bess C."/>
            <person name="Blankenburg K."/>
            <person name="Forbes L."/>
            <person name="Fu Q."/>
            <person name="Gubbala S."/>
            <person name="Hirani K."/>
            <person name="Jayaseelan J.C."/>
            <person name="Lara F."/>
            <person name="Munidasa M."/>
            <person name="Palculict T."/>
            <person name="Patil S."/>
            <person name="Pu L.-L."/>
            <person name="Saada N."/>
            <person name="Tang L."/>
            <person name="Weissenberger G."/>
            <person name="Zhu Y."/>
            <person name="Hemphill L."/>
            <person name="Shang Y."/>
            <person name="Youmans B."/>
            <person name="Ayvaz T."/>
            <person name="Ross M."/>
            <person name="Santibanez J."/>
            <person name="Aqrawi P."/>
            <person name="Gross S."/>
            <person name="Joshi V."/>
            <person name="Fowler G."/>
            <person name="Nazareth L."/>
            <person name="Reid J."/>
            <person name="Worley K."/>
            <person name="Petrosino J."/>
            <person name="Highlander S."/>
            <person name="Gibbs R."/>
        </authorList>
    </citation>
    <scope>NUCLEOTIDE SEQUENCE [LARGE SCALE GENOMIC DNA]</scope>
    <source>
        <strain evidence="4 5">ATCC 12755</strain>
    </source>
</reference>
<dbReference type="GO" id="GO:0016887">
    <property type="term" value="F:ATP hydrolysis activity"/>
    <property type="evidence" value="ECO:0007669"/>
    <property type="project" value="InterPro"/>
</dbReference>
<dbReference type="InterPro" id="IPR027417">
    <property type="entry name" value="P-loop_NTPase"/>
</dbReference>
<gene>
    <name evidence="4" type="ORF">HMPREF9087_0783</name>
</gene>
<protein>
    <submittedName>
        <fullName evidence="4">ABC transporter, ATP-binding protein</fullName>
    </submittedName>
</protein>
<dbReference type="InterPro" id="IPR003593">
    <property type="entry name" value="AAA+_ATPase"/>
</dbReference>
<evidence type="ECO:0000313" key="4">
    <source>
        <dbReference type="EMBL" id="EGC70617.1"/>
    </source>
</evidence>
<evidence type="ECO:0000313" key="5">
    <source>
        <dbReference type="Proteomes" id="UP000004835"/>
    </source>
</evidence>
<evidence type="ECO:0000256" key="2">
    <source>
        <dbReference type="ARBA" id="ARBA00022840"/>
    </source>
</evidence>
<dbReference type="EMBL" id="AEWT01000006">
    <property type="protein sequence ID" value="EGC70617.1"/>
    <property type="molecule type" value="Genomic_DNA"/>
</dbReference>
<dbReference type="AlphaFoldDB" id="F0EH12"/>
<dbReference type="SMART" id="SM00382">
    <property type="entry name" value="AAA"/>
    <property type="match status" value="1"/>
</dbReference>
<comment type="caution">
    <text evidence="4">The sequence shown here is derived from an EMBL/GenBank/DDBJ whole genome shotgun (WGS) entry which is preliminary data.</text>
</comment>